<evidence type="ECO:0000256" key="11">
    <source>
        <dbReference type="ARBA" id="ARBA00023136"/>
    </source>
</evidence>
<comment type="caution">
    <text evidence="14">The sequence shown here is derived from an EMBL/GenBank/DDBJ whole genome shotgun (WGS) entry which is preliminary data.</text>
</comment>
<feature type="transmembrane region" description="Helical" evidence="13">
    <location>
        <begin position="56"/>
        <end position="79"/>
    </location>
</feature>
<feature type="transmembrane region" description="Helical" evidence="13">
    <location>
        <begin position="166"/>
        <end position="194"/>
    </location>
</feature>
<evidence type="ECO:0000313" key="14">
    <source>
        <dbReference type="EMBL" id="OCL27894.1"/>
    </source>
</evidence>
<evidence type="ECO:0000256" key="2">
    <source>
        <dbReference type="ARBA" id="ARBA00004651"/>
    </source>
</evidence>
<dbReference type="AlphaFoldDB" id="A0A1C0ABZ4"/>
<evidence type="ECO:0000256" key="3">
    <source>
        <dbReference type="ARBA" id="ARBA00010199"/>
    </source>
</evidence>
<reference evidence="15" key="1">
    <citation type="submission" date="2016-07" db="EMBL/GenBank/DDBJ databases">
        <authorList>
            <person name="Florea S."/>
            <person name="Webb J.S."/>
            <person name="Jaromczyk J."/>
            <person name="Schardl C.L."/>
        </authorList>
    </citation>
    <scope>NUCLEOTIDE SEQUENCE [LARGE SCALE GENOMIC DNA]</scope>
    <source>
        <strain evidence="15">Z6</strain>
    </source>
</reference>
<dbReference type="PANTHER" id="PTHR43298:SF2">
    <property type="entry name" value="FMN_FAD EXPORTER YEEO-RELATED"/>
    <property type="match status" value="1"/>
</dbReference>
<feature type="transmembrane region" description="Helical" evidence="13">
    <location>
        <begin position="200"/>
        <end position="221"/>
    </location>
</feature>
<dbReference type="OrthoDB" id="9811110at2"/>
<evidence type="ECO:0000256" key="4">
    <source>
        <dbReference type="ARBA" id="ARBA00020268"/>
    </source>
</evidence>
<reference evidence="14 15" key="2">
    <citation type="submission" date="2016-08" db="EMBL/GenBank/DDBJ databases">
        <title>Orenia metallireducens sp. nov. strain Z6, a Novel Metal-reducing Firmicute from the Deep Subsurface.</title>
        <authorList>
            <person name="Maxim B.I."/>
            <person name="Kenneth K."/>
            <person name="Flynn T.M."/>
            <person name="Oloughlin E.J."/>
            <person name="Locke R.A."/>
            <person name="Weber J.R."/>
            <person name="Egan S.M."/>
            <person name="Mackie R.I."/>
            <person name="Cann I.K."/>
        </authorList>
    </citation>
    <scope>NUCLEOTIDE SEQUENCE [LARGE SCALE GENOMIC DNA]</scope>
    <source>
        <strain evidence="14 15">Z6</strain>
    </source>
</reference>
<evidence type="ECO:0000313" key="15">
    <source>
        <dbReference type="Proteomes" id="UP000093514"/>
    </source>
</evidence>
<feature type="transmembrane region" description="Helical" evidence="13">
    <location>
        <begin position="394"/>
        <end position="413"/>
    </location>
</feature>
<keyword evidence="6" id="KW-0050">Antiport</keyword>
<feature type="transmembrane region" description="Helical" evidence="13">
    <location>
        <begin position="419"/>
        <end position="441"/>
    </location>
</feature>
<feature type="transmembrane region" description="Helical" evidence="13">
    <location>
        <begin position="290"/>
        <end position="309"/>
    </location>
</feature>
<dbReference type="InterPro" id="IPR050222">
    <property type="entry name" value="MATE_MdtK"/>
</dbReference>
<feature type="transmembrane region" description="Helical" evidence="13">
    <location>
        <begin position="256"/>
        <end position="284"/>
    </location>
</feature>
<keyword evidence="7" id="KW-1003">Cell membrane</keyword>
<dbReference type="GO" id="GO:0015297">
    <property type="term" value="F:antiporter activity"/>
    <property type="evidence" value="ECO:0007669"/>
    <property type="project" value="UniProtKB-KW"/>
</dbReference>
<dbReference type="Proteomes" id="UP000093514">
    <property type="component" value="Unassembled WGS sequence"/>
</dbReference>
<organism evidence="14 15">
    <name type="scientific">Orenia metallireducens</name>
    <dbReference type="NCBI Taxonomy" id="1413210"/>
    <lineage>
        <taxon>Bacteria</taxon>
        <taxon>Bacillati</taxon>
        <taxon>Bacillota</taxon>
        <taxon>Clostridia</taxon>
        <taxon>Halanaerobiales</taxon>
        <taxon>Halobacteroidaceae</taxon>
        <taxon>Orenia</taxon>
    </lineage>
</organism>
<protein>
    <recommendedName>
        <fullName evidence="4">Probable multidrug resistance protein NorM</fullName>
    </recommendedName>
    <alternativeName>
        <fullName evidence="12">Multidrug-efflux transporter</fullName>
    </alternativeName>
</protein>
<dbReference type="PIRSF" id="PIRSF006603">
    <property type="entry name" value="DinF"/>
    <property type="match status" value="1"/>
</dbReference>
<dbReference type="RefSeq" id="WP_068714796.1">
    <property type="nucleotide sequence ID" value="NZ_LWDV01000006.1"/>
</dbReference>
<dbReference type="GO" id="GO:0042910">
    <property type="term" value="F:xenobiotic transmembrane transporter activity"/>
    <property type="evidence" value="ECO:0007669"/>
    <property type="project" value="InterPro"/>
</dbReference>
<evidence type="ECO:0000256" key="13">
    <source>
        <dbReference type="SAM" id="Phobius"/>
    </source>
</evidence>
<feature type="transmembrane region" description="Helical" evidence="13">
    <location>
        <begin position="99"/>
        <end position="118"/>
    </location>
</feature>
<comment type="similarity">
    <text evidence="3">Belongs to the multi antimicrobial extrusion (MATE) (TC 2.A.66.1) family.</text>
</comment>
<keyword evidence="11 13" id="KW-0472">Membrane</keyword>
<evidence type="ECO:0000256" key="9">
    <source>
        <dbReference type="ARBA" id="ARBA00022989"/>
    </source>
</evidence>
<name>A0A1C0ABZ4_9FIRM</name>
<accession>A0A1C0ABZ4</accession>
<evidence type="ECO:0000256" key="12">
    <source>
        <dbReference type="ARBA" id="ARBA00031636"/>
    </source>
</evidence>
<dbReference type="InterPro" id="IPR002528">
    <property type="entry name" value="MATE_fam"/>
</dbReference>
<comment type="subcellular location">
    <subcellularLocation>
        <location evidence="2">Cell membrane</location>
        <topology evidence="2">Multi-pass membrane protein</topology>
    </subcellularLocation>
</comment>
<evidence type="ECO:0000256" key="8">
    <source>
        <dbReference type="ARBA" id="ARBA00022692"/>
    </source>
</evidence>
<evidence type="ECO:0000256" key="5">
    <source>
        <dbReference type="ARBA" id="ARBA00022448"/>
    </source>
</evidence>
<feature type="transmembrane region" description="Helical" evidence="13">
    <location>
        <begin position="14"/>
        <end position="36"/>
    </location>
</feature>
<proteinExistence type="inferred from homology"/>
<dbReference type="InterPro" id="IPR048279">
    <property type="entry name" value="MdtK-like"/>
</dbReference>
<keyword evidence="8 13" id="KW-0812">Transmembrane</keyword>
<evidence type="ECO:0000256" key="6">
    <source>
        <dbReference type="ARBA" id="ARBA00022449"/>
    </source>
</evidence>
<dbReference type="PANTHER" id="PTHR43298">
    <property type="entry name" value="MULTIDRUG RESISTANCE PROTEIN NORM-RELATED"/>
    <property type="match status" value="1"/>
</dbReference>
<dbReference type="EMBL" id="LWDV01000006">
    <property type="protein sequence ID" value="OCL27894.1"/>
    <property type="molecule type" value="Genomic_DNA"/>
</dbReference>
<feature type="transmembrane region" description="Helical" evidence="13">
    <location>
        <begin position="321"/>
        <end position="342"/>
    </location>
</feature>
<gene>
    <name evidence="14" type="ORF">U472_01445</name>
</gene>
<evidence type="ECO:0000256" key="1">
    <source>
        <dbReference type="ARBA" id="ARBA00003408"/>
    </source>
</evidence>
<dbReference type="GO" id="GO:0005886">
    <property type="term" value="C:plasma membrane"/>
    <property type="evidence" value="ECO:0007669"/>
    <property type="project" value="UniProtKB-SubCell"/>
</dbReference>
<evidence type="ECO:0000256" key="10">
    <source>
        <dbReference type="ARBA" id="ARBA00023065"/>
    </source>
</evidence>
<keyword evidence="9 13" id="KW-1133">Transmembrane helix</keyword>
<dbReference type="GO" id="GO:0006811">
    <property type="term" value="P:monoatomic ion transport"/>
    <property type="evidence" value="ECO:0007669"/>
    <property type="project" value="UniProtKB-KW"/>
</dbReference>
<dbReference type="Pfam" id="PF01554">
    <property type="entry name" value="MatE"/>
    <property type="match status" value="2"/>
</dbReference>
<feature type="transmembrane region" description="Helical" evidence="13">
    <location>
        <begin position="362"/>
        <end position="382"/>
    </location>
</feature>
<evidence type="ECO:0000256" key="7">
    <source>
        <dbReference type="ARBA" id="ARBA00022475"/>
    </source>
</evidence>
<dbReference type="NCBIfam" id="TIGR00797">
    <property type="entry name" value="matE"/>
    <property type="match status" value="1"/>
</dbReference>
<keyword evidence="15" id="KW-1185">Reference proteome</keyword>
<comment type="function">
    <text evidence="1">Multidrug efflux pump.</text>
</comment>
<keyword evidence="10" id="KW-0406">Ion transport</keyword>
<feature type="transmembrane region" description="Helical" evidence="13">
    <location>
        <begin position="138"/>
        <end position="159"/>
    </location>
</feature>
<sequence>MKVNKNSSRLGEEAIIALLLKLSIPAIIGMAVQALYNVVDSIYIGHLSTEALSALSLAFPIQMVLIAVGVGTGVGANSLISRLLGKGEEHKANNVAEHVVFTAIIYGIITAIIGIFFADDLIRIFTNDLALIDMGTRYIRIIMIGSVFMFVPMIFNNILRGEGNTFIPMITMLIGAVINMILDPLMIFGIGFFPSFGVEGAAYATVISRIISGIFITRIILSDKNQIQLNLEDFNFDLGVIKELYQVGIPAMLMPILASVMMAGMNVIVASYDATAIAVVGIYFRLQSFVFMPVYGLGQGFMPIVGYNYGHNNHKRMKKTIISGMSIGFIFTMVGFIIFQLFPEGLIRLFNGNQELLEIGSAALRRISLSFPVVGISLIGATTFQSIGKGFPSLLLSSLRQIVLLLPVMYLLGRLYGLSALWLAFPIAEGVSFIILVFWLTSTLKDYFAKMREDNVGEMANVSNNS</sequence>
<keyword evidence="5" id="KW-0813">Transport</keyword>